<name>A0A7M4F4Q1_CROPO</name>
<dbReference type="GeneTree" id="ENSGT00960000187365"/>
<evidence type="ECO:0000256" key="1">
    <source>
        <dbReference type="ARBA" id="ARBA00023157"/>
    </source>
</evidence>
<accession>A0A7M4F4Q1</accession>
<dbReference type="SMART" id="SM00409">
    <property type="entry name" value="IG"/>
    <property type="match status" value="1"/>
</dbReference>
<dbReference type="SUPFAM" id="SSF48726">
    <property type="entry name" value="Immunoglobulin"/>
    <property type="match status" value="1"/>
</dbReference>
<dbReference type="Ensembl" id="ENSCPRT00005022768.1">
    <property type="protein sequence ID" value="ENSCPRP00005019461.1"/>
    <property type="gene ID" value="ENSCPRG00005013581.1"/>
</dbReference>
<dbReference type="InterPro" id="IPR013098">
    <property type="entry name" value="Ig_I-set"/>
</dbReference>
<proteinExistence type="predicted"/>
<dbReference type="Pfam" id="PF07679">
    <property type="entry name" value="I-set"/>
    <property type="match status" value="2"/>
</dbReference>
<dbReference type="OMA" id="EVHSSCK"/>
<reference evidence="3" key="1">
    <citation type="submission" date="2025-08" db="UniProtKB">
        <authorList>
            <consortium name="Ensembl"/>
        </authorList>
    </citation>
    <scope>IDENTIFICATION</scope>
</reference>
<dbReference type="InterPro" id="IPR003599">
    <property type="entry name" value="Ig_sub"/>
</dbReference>
<evidence type="ECO:0000259" key="2">
    <source>
        <dbReference type="PROSITE" id="PS50835"/>
    </source>
</evidence>
<dbReference type="PANTHER" id="PTHR47633:SF3">
    <property type="entry name" value="STRIATED MUSCLE PREFERENTIALLY EXPRESSED PROTEIN KINASE"/>
    <property type="match status" value="1"/>
</dbReference>
<dbReference type="InterPro" id="IPR007110">
    <property type="entry name" value="Ig-like_dom"/>
</dbReference>
<dbReference type="GO" id="GO:0004674">
    <property type="term" value="F:protein serine/threonine kinase activity"/>
    <property type="evidence" value="ECO:0007669"/>
    <property type="project" value="UniProtKB-KW"/>
</dbReference>
<dbReference type="InterPro" id="IPR013783">
    <property type="entry name" value="Ig-like_fold"/>
</dbReference>
<dbReference type="PROSITE" id="PS50835">
    <property type="entry name" value="IG_LIKE"/>
    <property type="match status" value="1"/>
</dbReference>
<sequence length="116" mass="12700">VAPPVFSKKPHPVQSLRGSDVHLECELQGTPPFQISWYKDKREIRSSKKPLILECTYSGTPPIRVSWKKNGIKLSQSEKSTLQILQTDKSLAGQYSCSASNAIGTASSTARLILTG</sequence>
<evidence type="ECO:0000313" key="3">
    <source>
        <dbReference type="Ensembl" id="ENSCPRP00005019461.1"/>
    </source>
</evidence>
<feature type="domain" description="Ig-like" evidence="2">
    <location>
        <begin position="4"/>
        <end position="115"/>
    </location>
</feature>
<dbReference type="PANTHER" id="PTHR47633">
    <property type="entry name" value="IMMUNOGLOBULIN"/>
    <property type="match status" value="1"/>
</dbReference>
<protein>
    <recommendedName>
        <fullName evidence="2">Ig-like domain-containing protein</fullName>
    </recommendedName>
</protein>
<dbReference type="InterPro" id="IPR003598">
    <property type="entry name" value="Ig_sub2"/>
</dbReference>
<reference evidence="3" key="2">
    <citation type="submission" date="2025-09" db="UniProtKB">
        <authorList>
            <consortium name="Ensembl"/>
        </authorList>
    </citation>
    <scope>IDENTIFICATION</scope>
</reference>
<organism evidence="3 4">
    <name type="scientific">Crocodylus porosus</name>
    <name type="common">Saltwater crocodile</name>
    <name type="synonym">Estuarine crocodile</name>
    <dbReference type="NCBI Taxonomy" id="8502"/>
    <lineage>
        <taxon>Eukaryota</taxon>
        <taxon>Metazoa</taxon>
        <taxon>Chordata</taxon>
        <taxon>Craniata</taxon>
        <taxon>Vertebrata</taxon>
        <taxon>Euteleostomi</taxon>
        <taxon>Archelosauria</taxon>
        <taxon>Archosauria</taxon>
        <taxon>Crocodylia</taxon>
        <taxon>Longirostres</taxon>
        <taxon>Crocodylidae</taxon>
        <taxon>Crocodylus</taxon>
    </lineage>
</organism>
<dbReference type="Gene3D" id="2.60.40.10">
    <property type="entry name" value="Immunoglobulins"/>
    <property type="match status" value="2"/>
</dbReference>
<evidence type="ECO:0000313" key="4">
    <source>
        <dbReference type="Proteomes" id="UP000594220"/>
    </source>
</evidence>
<dbReference type="SMART" id="SM00408">
    <property type="entry name" value="IGc2"/>
    <property type="match status" value="1"/>
</dbReference>
<dbReference type="Proteomes" id="UP000594220">
    <property type="component" value="Unplaced"/>
</dbReference>
<keyword evidence="1" id="KW-1015">Disulfide bond</keyword>
<dbReference type="InterPro" id="IPR036179">
    <property type="entry name" value="Ig-like_dom_sf"/>
</dbReference>
<keyword evidence="4" id="KW-1185">Reference proteome</keyword>
<dbReference type="AlphaFoldDB" id="A0A7M4F4Q1"/>